<dbReference type="Proteomes" id="UP001152795">
    <property type="component" value="Unassembled WGS sequence"/>
</dbReference>
<dbReference type="EMBL" id="CACRXK020001914">
    <property type="protein sequence ID" value="CAB3991774.1"/>
    <property type="molecule type" value="Genomic_DNA"/>
</dbReference>
<evidence type="ECO:0000313" key="1">
    <source>
        <dbReference type="EMBL" id="CAB3991774.1"/>
    </source>
</evidence>
<organism evidence="1 2">
    <name type="scientific">Paramuricea clavata</name>
    <name type="common">Red gorgonian</name>
    <name type="synonym">Violescent sea-whip</name>
    <dbReference type="NCBI Taxonomy" id="317549"/>
    <lineage>
        <taxon>Eukaryota</taxon>
        <taxon>Metazoa</taxon>
        <taxon>Cnidaria</taxon>
        <taxon>Anthozoa</taxon>
        <taxon>Octocorallia</taxon>
        <taxon>Malacalcyonacea</taxon>
        <taxon>Plexauridae</taxon>
        <taxon>Paramuricea</taxon>
    </lineage>
</organism>
<name>A0A6S7GEC2_PARCT</name>
<sequence>PNGNRTFAHDVAAAICSLRNECKRSIPHFASSRAQTRMGNDESWQLSDERAFSPAWVNPKYPIPLTRNYNNQRRLRTAFRVYTTIGKKHLSNMHIPNLSNHTLALLPSVVLINRCITVIDMRAIPLEDHLGLWKTAWGYALNTAFDKPSRHFNLLFTVEGSGIQGIFFKLARTLHQHASHTIAPDSLKMLLKNEMSLKLIIRVADDRSRRAPRRLNSKSVAELVPNARALEWRACMTKSALESQLDISRITYWLDMKMVTHYSMTHTIRIWIQSCNISIGEPHPLLLLCQL</sequence>
<accession>A0A6S7GEC2</accession>
<gene>
    <name evidence="1" type="ORF">PACLA_8A047154</name>
</gene>
<feature type="non-terminal residue" evidence="1">
    <location>
        <position position="1"/>
    </location>
</feature>
<keyword evidence="2" id="KW-1185">Reference proteome</keyword>
<dbReference type="AlphaFoldDB" id="A0A6S7GEC2"/>
<feature type="non-terminal residue" evidence="1">
    <location>
        <position position="291"/>
    </location>
</feature>
<evidence type="ECO:0000313" key="2">
    <source>
        <dbReference type="Proteomes" id="UP001152795"/>
    </source>
</evidence>
<reference evidence="1" key="1">
    <citation type="submission" date="2020-04" db="EMBL/GenBank/DDBJ databases">
        <authorList>
            <person name="Alioto T."/>
            <person name="Alioto T."/>
            <person name="Gomez Garrido J."/>
        </authorList>
    </citation>
    <scope>NUCLEOTIDE SEQUENCE</scope>
    <source>
        <strain evidence="1">A484AB</strain>
    </source>
</reference>
<proteinExistence type="predicted"/>
<protein>
    <submittedName>
        <fullName evidence="1">Uncharacterized protein</fullName>
    </submittedName>
</protein>
<comment type="caution">
    <text evidence="1">The sequence shown here is derived from an EMBL/GenBank/DDBJ whole genome shotgun (WGS) entry which is preliminary data.</text>
</comment>